<sequence length="1279" mass="138453">MTDLSQTAAPKADGPKPDKSPPRRLRWLKLALRLLLYVPLVPLVLLALLVGTPLGSALSVWIANALVTGLTVEYRSGTLNGELQLGESRWSMAGVDVSLTDLTLDWQPTCLLARRVCVNRLDASGIEVKVDTQALVSLEDDDEVAAPQTELQLPLAIELQRGTLKQVLVEVNEMQFSAAELELGAHWDKQGIHTRRLSSQGLKAFIPVRESDKESDKESDQAPTRTANTEAAEQPGQAFPEVILPMAIRLDSGEFSDSRLDIAGFEQRLDRVTLAATASGSQFSVYRLDVHAPDVDLTVDGQFALTQAYPLQLKLSGELRHPRWLPLALTADANLDGDLQSLQLTLQSVGDLALQLDGRVDLTRELLPFSATISDGHFGWPLANPDYSFNHAQLQLSGDLQAQQGRLKAELQLPGAEPLTIDSRLNHSDGKLSLSEFDADGAAGNLKLSGTLDYTRGLAWQSKVALSKLRPQSLPAIPAMPLQGELNGKFASEGQLMDGQWRLALTEADVQGMLNELPFSLSGDISASQNWQIEAGNFHLKALGAQLDLDGGLTNNWQFTGKLAVADAALLWPELEATLALDFNLRGERRDPVLDFSAEGSNLKYQTLRLAALAVEGQAHPFGGQRFELSAHGKDLDLGNMRQKQLQLQLQGDLQQQSLALLTEGDLAISAKASNRYSAMNGNDRLEISQLSLGTPLGPWLLDRPLVFDWQQAKEDGRLNPFCLGHAAGKLCLIEEGRFGAEGRFAVQFRGDPGQILAPLLPANLSWQGQASLDSRLGWTKGQKPSGDLKLTLPPGLLKLRRPKGQWLEFGYRALDLDASLDPRQLVATLGLQSEQLASLNADLRVNVSPDRALSGNISLTRVNLTAIKEFLPQLETLEGKLDSQLQLGGSLNVPEITGSIALTEGAIATSSNPTLLEEIQLLLTLEGQQADVTGQWKMGQGPASLKGKLAWEDGRFNGDLQLAGNNLAVIVPPLALLNVSPDLQIRFDTRKVALTGQVQIPSGQITLVQLSEGGVPLSDDVVFEDSVSLGEQRSNPYAIEADLAIDLGKDVRIEGLGLMGRLGGNLRLRQQAFKPPLLFGNVGISNGFYKFMGQTLKIRQGELQFAGPPKLPNLDVDAIREIKEEELIAGVKITGTPARPVVTLFSNPVKEQAEILSYILKGKGFSNLGNTDTNALMMGAALTLGSQLGGSAIGNIGNTAASLMEEFGFSNVSLDTNDEGKVAISGYIGEDLMVKYGVGVFNPGYEMTVRYYLLRQLYLETVSGTLGQSLDIYYSFDL</sequence>
<gene>
    <name evidence="8" type="ORF">JYB85_09855</name>
</gene>
<feature type="compositionally biased region" description="Basic and acidic residues" evidence="5">
    <location>
        <begin position="209"/>
        <end position="220"/>
    </location>
</feature>
<feature type="region of interest" description="Disordered" evidence="5">
    <location>
        <begin position="1"/>
        <end position="21"/>
    </location>
</feature>
<keyword evidence="2 6" id="KW-0812">Transmembrane</keyword>
<dbReference type="Proteomes" id="UP000663207">
    <property type="component" value="Chromosome"/>
</dbReference>
<proteinExistence type="predicted"/>
<evidence type="ECO:0000313" key="8">
    <source>
        <dbReference type="EMBL" id="QSX35696.1"/>
    </source>
</evidence>
<dbReference type="RefSeq" id="WP_207379179.1">
    <property type="nucleotide sequence ID" value="NZ_CP071502.1"/>
</dbReference>
<comment type="subcellular location">
    <subcellularLocation>
        <location evidence="1">Membrane</location>
        <topology evidence="1">Single-pass membrane protein</topology>
    </subcellularLocation>
</comment>
<evidence type="ECO:0000256" key="3">
    <source>
        <dbReference type="ARBA" id="ARBA00022989"/>
    </source>
</evidence>
<reference evidence="8 9" key="1">
    <citation type="submission" date="2021-03" db="EMBL/GenBank/DDBJ databases">
        <title>Novel species identification of genus Shewanella.</title>
        <authorList>
            <person name="Liu G."/>
            <person name="Zhang Q."/>
        </authorList>
    </citation>
    <scope>NUCLEOTIDE SEQUENCE [LARGE SCALE GENOMIC DNA]</scope>
    <source>
        <strain evidence="8 9">FJAT-52962</strain>
    </source>
</reference>
<keyword evidence="9" id="KW-1185">Reference proteome</keyword>
<keyword evidence="4 6" id="KW-0472">Membrane</keyword>
<feature type="compositionally biased region" description="Polar residues" evidence="5">
    <location>
        <begin position="221"/>
        <end position="231"/>
    </location>
</feature>
<feature type="domain" description="Translocation and assembly module TamB C-terminal" evidence="7">
    <location>
        <begin position="940"/>
        <end position="1278"/>
    </location>
</feature>
<evidence type="ECO:0000313" key="9">
    <source>
        <dbReference type="Proteomes" id="UP000663207"/>
    </source>
</evidence>
<evidence type="ECO:0000259" key="7">
    <source>
        <dbReference type="Pfam" id="PF04357"/>
    </source>
</evidence>
<feature type="region of interest" description="Disordered" evidence="5">
    <location>
        <begin position="208"/>
        <end position="236"/>
    </location>
</feature>
<dbReference type="PANTHER" id="PTHR36985:SF1">
    <property type="entry name" value="TRANSLOCATION AND ASSEMBLY MODULE SUBUNIT TAMB"/>
    <property type="match status" value="1"/>
</dbReference>
<keyword evidence="3 6" id="KW-1133">Transmembrane helix</keyword>
<dbReference type="EMBL" id="CP071502">
    <property type="protein sequence ID" value="QSX35696.1"/>
    <property type="molecule type" value="Genomic_DNA"/>
</dbReference>
<evidence type="ECO:0000256" key="2">
    <source>
        <dbReference type="ARBA" id="ARBA00022692"/>
    </source>
</evidence>
<protein>
    <submittedName>
        <fullName evidence="8">Translocation/assembly module TamB domain-containing protein</fullName>
    </submittedName>
</protein>
<evidence type="ECO:0000256" key="6">
    <source>
        <dbReference type="SAM" id="Phobius"/>
    </source>
</evidence>
<dbReference type="PANTHER" id="PTHR36985">
    <property type="entry name" value="TRANSLOCATION AND ASSEMBLY MODULE SUBUNIT TAMB"/>
    <property type="match status" value="1"/>
</dbReference>
<evidence type="ECO:0000256" key="1">
    <source>
        <dbReference type="ARBA" id="ARBA00004167"/>
    </source>
</evidence>
<name>A0ABX7QXP3_9GAMM</name>
<dbReference type="InterPro" id="IPR007452">
    <property type="entry name" value="TamB_C"/>
</dbReference>
<accession>A0ABX7QXP3</accession>
<evidence type="ECO:0000256" key="4">
    <source>
        <dbReference type="ARBA" id="ARBA00023136"/>
    </source>
</evidence>
<feature type="transmembrane region" description="Helical" evidence="6">
    <location>
        <begin position="30"/>
        <end position="50"/>
    </location>
</feature>
<evidence type="ECO:0000256" key="5">
    <source>
        <dbReference type="SAM" id="MobiDB-lite"/>
    </source>
</evidence>
<organism evidence="8 9">
    <name type="scientific">Shewanella sedimentimangrovi</name>
    <dbReference type="NCBI Taxonomy" id="2814293"/>
    <lineage>
        <taxon>Bacteria</taxon>
        <taxon>Pseudomonadati</taxon>
        <taxon>Pseudomonadota</taxon>
        <taxon>Gammaproteobacteria</taxon>
        <taxon>Alteromonadales</taxon>
        <taxon>Shewanellaceae</taxon>
        <taxon>Shewanella</taxon>
    </lineage>
</organism>
<dbReference type="Pfam" id="PF04357">
    <property type="entry name" value="TamB"/>
    <property type="match status" value="1"/>
</dbReference>